<dbReference type="PANTHER" id="PTHR36851:SF1">
    <property type="entry name" value="GLYCO_TRANS_2-LIKE DOMAIN-CONTAINING PROTEIN"/>
    <property type="match status" value="1"/>
</dbReference>
<keyword evidence="2" id="KW-1133">Transmembrane helix</keyword>
<dbReference type="OrthoDB" id="5819478at2759"/>
<evidence type="ECO:0000313" key="5">
    <source>
        <dbReference type="Proteomes" id="UP000799776"/>
    </source>
</evidence>
<keyword evidence="2" id="KW-0812">Transmembrane</keyword>
<dbReference type="AlphaFoldDB" id="A0A9P4HZ87"/>
<comment type="caution">
    <text evidence="4">The sequence shown here is derived from an EMBL/GenBank/DDBJ whole genome shotgun (WGS) entry which is preliminary data.</text>
</comment>
<accession>A0A9P4HZ87</accession>
<name>A0A9P4HZ87_9PEZI</name>
<dbReference type="SUPFAM" id="SSF53448">
    <property type="entry name" value="Nucleotide-diphospho-sugar transferases"/>
    <property type="match status" value="1"/>
</dbReference>
<dbReference type="Proteomes" id="UP000799776">
    <property type="component" value="Unassembled WGS sequence"/>
</dbReference>
<sequence>MYSKLRVRLLLWHLFRAFTRRIVGLIWIAFICLTYIVLRGDSHVAAWRKQSADGPSGLPAQSSFQSPSRGQDALSVVRWIWISYAVLVHVFALVFPVRACWAMRSLTQRIRAANLKRFPPPPQNALGEFAKPTDNGLLGPTAIQLEDKISPASSSYDGDDENTLEMVVHAILVPNYKEDIESLRETLEVLACHPSARSCYDIFLAMEQAESGAVPKAQALCSQFQLFFRNIIYTVHPRGRPGEAQGKSSNLAWAAKEARQVYSKMQSRTFCQNVVITVMDCDSHLSATYFSSIKDMHFGFPETSETTIYVAPIVFDRNSNSVPRIVRAADLLWCGAGLSGLHHNAIIRPPTSVYSLPLSLVDKVDGWDAGPDAIGEDLHMYLKCFFSTGGRLTCRTVPSAASQSNVHTDLKGVRGYVAAHQARYKQALRHMWGSLDTGYAIRRTVELLWRANISEKGEPCWEASLLPSSTDPPTPSPTATPQNGDRPTRPRPQYLTILMLYHRLFEAHFLPVHLVTIILSTSLLPLSHTPPHTAILATLPFLSYLRLLGFLLMLTYLRLYESYHSLCVSIRETEMRNAGLWEGMQKWFAKRGRWRDLFDYAVFPVAGMVYGTVPAVHAQVGLLWTARLGYSVSGKPGGGERGVGKIV</sequence>
<evidence type="ECO:0000256" key="2">
    <source>
        <dbReference type="SAM" id="Phobius"/>
    </source>
</evidence>
<dbReference type="PANTHER" id="PTHR36851">
    <property type="entry name" value="UNNAMED PRODUCT"/>
    <property type="match status" value="1"/>
</dbReference>
<organism evidence="4 5">
    <name type="scientific">Saccharata proteae CBS 121410</name>
    <dbReference type="NCBI Taxonomy" id="1314787"/>
    <lineage>
        <taxon>Eukaryota</taxon>
        <taxon>Fungi</taxon>
        <taxon>Dikarya</taxon>
        <taxon>Ascomycota</taxon>
        <taxon>Pezizomycotina</taxon>
        <taxon>Dothideomycetes</taxon>
        <taxon>Dothideomycetes incertae sedis</taxon>
        <taxon>Botryosphaeriales</taxon>
        <taxon>Saccharataceae</taxon>
        <taxon>Saccharata</taxon>
    </lineage>
</organism>
<dbReference type="EMBL" id="ML978712">
    <property type="protein sequence ID" value="KAF2090569.1"/>
    <property type="molecule type" value="Genomic_DNA"/>
</dbReference>
<reference evidence="4" key="1">
    <citation type="journal article" date="2020" name="Stud. Mycol.">
        <title>101 Dothideomycetes genomes: a test case for predicting lifestyles and emergence of pathogens.</title>
        <authorList>
            <person name="Haridas S."/>
            <person name="Albert R."/>
            <person name="Binder M."/>
            <person name="Bloem J."/>
            <person name="Labutti K."/>
            <person name="Salamov A."/>
            <person name="Andreopoulos B."/>
            <person name="Baker S."/>
            <person name="Barry K."/>
            <person name="Bills G."/>
            <person name="Bluhm B."/>
            <person name="Cannon C."/>
            <person name="Castanera R."/>
            <person name="Culley D."/>
            <person name="Daum C."/>
            <person name="Ezra D."/>
            <person name="Gonzalez J."/>
            <person name="Henrissat B."/>
            <person name="Kuo A."/>
            <person name="Liang C."/>
            <person name="Lipzen A."/>
            <person name="Lutzoni F."/>
            <person name="Magnuson J."/>
            <person name="Mondo S."/>
            <person name="Nolan M."/>
            <person name="Ohm R."/>
            <person name="Pangilinan J."/>
            <person name="Park H.-J."/>
            <person name="Ramirez L."/>
            <person name="Alfaro M."/>
            <person name="Sun H."/>
            <person name="Tritt A."/>
            <person name="Yoshinaga Y."/>
            <person name="Zwiers L.-H."/>
            <person name="Turgeon B."/>
            <person name="Goodwin S."/>
            <person name="Spatafora J."/>
            <person name="Crous P."/>
            <person name="Grigoriev I."/>
        </authorList>
    </citation>
    <scope>NUCLEOTIDE SEQUENCE</scope>
    <source>
        <strain evidence="4">CBS 121410</strain>
    </source>
</reference>
<feature type="domain" description="Glycosyltransferase 2-like" evidence="3">
    <location>
        <begin position="275"/>
        <end position="538"/>
    </location>
</feature>
<evidence type="ECO:0000313" key="4">
    <source>
        <dbReference type="EMBL" id="KAF2090569.1"/>
    </source>
</evidence>
<feature type="transmembrane region" description="Helical" evidence="2">
    <location>
        <begin position="21"/>
        <end position="38"/>
    </location>
</feature>
<feature type="transmembrane region" description="Helical" evidence="2">
    <location>
        <begin position="509"/>
        <end position="528"/>
    </location>
</feature>
<protein>
    <recommendedName>
        <fullName evidence="3">Glycosyltransferase 2-like domain-containing protein</fullName>
    </recommendedName>
</protein>
<dbReference type="InterPro" id="IPR001173">
    <property type="entry name" value="Glyco_trans_2-like"/>
</dbReference>
<feature type="transmembrane region" description="Helical" evidence="2">
    <location>
        <begin position="534"/>
        <end position="557"/>
    </location>
</feature>
<dbReference type="InterPro" id="IPR029044">
    <property type="entry name" value="Nucleotide-diphossugar_trans"/>
</dbReference>
<keyword evidence="5" id="KW-1185">Reference proteome</keyword>
<keyword evidence="2" id="KW-0472">Membrane</keyword>
<feature type="transmembrane region" description="Helical" evidence="2">
    <location>
        <begin position="79"/>
        <end position="101"/>
    </location>
</feature>
<evidence type="ECO:0000256" key="1">
    <source>
        <dbReference type="SAM" id="MobiDB-lite"/>
    </source>
</evidence>
<dbReference type="Pfam" id="PF13632">
    <property type="entry name" value="Glyco_trans_2_3"/>
    <property type="match status" value="1"/>
</dbReference>
<evidence type="ECO:0000259" key="3">
    <source>
        <dbReference type="Pfam" id="PF13632"/>
    </source>
</evidence>
<feature type="region of interest" description="Disordered" evidence="1">
    <location>
        <begin position="464"/>
        <end position="490"/>
    </location>
</feature>
<proteinExistence type="predicted"/>
<gene>
    <name evidence="4" type="ORF">K490DRAFT_34251</name>
</gene>